<accession>A0A845F3U4</accession>
<dbReference type="InterPro" id="IPR042001">
    <property type="entry name" value="Sortase_F"/>
</dbReference>
<evidence type="ECO:0000313" key="4">
    <source>
        <dbReference type="EMBL" id="MYL65366.1"/>
    </source>
</evidence>
<feature type="chain" id="PRO_5032897313" evidence="3">
    <location>
        <begin position="27"/>
        <end position="212"/>
    </location>
</feature>
<keyword evidence="3" id="KW-0732">Signal</keyword>
<name>A0A845F3U4_9BACL</name>
<feature type="active site" description="Acyl-thioester intermediate" evidence="2">
    <location>
        <position position="188"/>
    </location>
</feature>
<dbReference type="EMBL" id="WMEY01000006">
    <property type="protein sequence ID" value="MYL65366.1"/>
    <property type="molecule type" value="Genomic_DNA"/>
</dbReference>
<comment type="caution">
    <text evidence="4">The sequence shown here is derived from an EMBL/GenBank/DDBJ whole genome shotgun (WGS) entry which is preliminary data.</text>
</comment>
<evidence type="ECO:0000256" key="2">
    <source>
        <dbReference type="PIRSR" id="PIRSR605754-1"/>
    </source>
</evidence>
<reference evidence="4 5" key="1">
    <citation type="submission" date="2019-11" db="EMBL/GenBank/DDBJ databases">
        <title>Genome sequences of 17 halophilic strains isolated from different environments.</title>
        <authorList>
            <person name="Furrow R.E."/>
        </authorList>
    </citation>
    <scope>NUCLEOTIDE SEQUENCE [LARGE SCALE GENOMIC DNA]</scope>
    <source>
        <strain evidence="4 5">22506_14_FS</strain>
    </source>
</reference>
<dbReference type="Proteomes" id="UP000447833">
    <property type="component" value="Unassembled WGS sequence"/>
</dbReference>
<dbReference type="GO" id="GO:0016787">
    <property type="term" value="F:hydrolase activity"/>
    <property type="evidence" value="ECO:0007669"/>
    <property type="project" value="UniProtKB-KW"/>
</dbReference>
<dbReference type="AlphaFoldDB" id="A0A845F3U4"/>
<keyword evidence="1" id="KW-0378">Hydrolase</keyword>
<dbReference type="PROSITE" id="PS51257">
    <property type="entry name" value="PROKAR_LIPOPROTEIN"/>
    <property type="match status" value="1"/>
</dbReference>
<organism evidence="4 5">
    <name type="scientific">Guptibacillus hwajinpoensis</name>
    <dbReference type="NCBI Taxonomy" id="208199"/>
    <lineage>
        <taxon>Bacteria</taxon>
        <taxon>Bacillati</taxon>
        <taxon>Bacillota</taxon>
        <taxon>Bacilli</taxon>
        <taxon>Bacillales</taxon>
        <taxon>Guptibacillaceae</taxon>
        <taxon>Guptibacillus</taxon>
    </lineage>
</organism>
<protein>
    <submittedName>
        <fullName evidence="4">Sortase</fullName>
    </submittedName>
</protein>
<feature type="active site" description="Proton donor/acceptor" evidence="2">
    <location>
        <position position="122"/>
    </location>
</feature>
<evidence type="ECO:0000256" key="1">
    <source>
        <dbReference type="ARBA" id="ARBA00022801"/>
    </source>
</evidence>
<dbReference type="Gene3D" id="2.40.260.10">
    <property type="entry name" value="Sortase"/>
    <property type="match status" value="1"/>
</dbReference>
<dbReference type="RefSeq" id="WP_160920698.1">
    <property type="nucleotide sequence ID" value="NZ_WMEY01000006.1"/>
</dbReference>
<feature type="signal peptide" evidence="3">
    <location>
        <begin position="1"/>
        <end position="26"/>
    </location>
</feature>
<dbReference type="InterPro" id="IPR005754">
    <property type="entry name" value="Sortase"/>
</dbReference>
<dbReference type="Pfam" id="PF04203">
    <property type="entry name" value="Sortase"/>
    <property type="match status" value="1"/>
</dbReference>
<dbReference type="InterPro" id="IPR023365">
    <property type="entry name" value="Sortase_dom-sf"/>
</dbReference>
<proteinExistence type="predicted"/>
<gene>
    <name evidence="4" type="ORF">GLW07_18565</name>
</gene>
<dbReference type="SUPFAM" id="SSF63817">
    <property type="entry name" value="Sortase"/>
    <property type="match status" value="1"/>
</dbReference>
<evidence type="ECO:0000313" key="5">
    <source>
        <dbReference type="Proteomes" id="UP000447833"/>
    </source>
</evidence>
<dbReference type="CDD" id="cd05829">
    <property type="entry name" value="Sortase_F"/>
    <property type="match status" value="1"/>
</dbReference>
<evidence type="ECO:0000256" key="3">
    <source>
        <dbReference type="SAM" id="SignalP"/>
    </source>
</evidence>
<sequence>MPCKKLLLSMLLLGAAAGCSSSSNQSDEMKEVLPNNEDTQLVSASDITVSSSSKSKESVEPALVGIIPAQLSIPAINVDAKVEHVGQLPDGQMDVPKDERNVGWYQPGAKPGERGNAVLAGHVDNKTGPSVFFHLGDLEAGDLVTVTDEHGLAYDFEVNAVESYPRNNAPLEKVFGTSSNSSLNLITCTGTFDRDAGTHEERMVVYTTFVSE</sequence>